<dbReference type="InterPro" id="IPR036388">
    <property type="entry name" value="WH-like_DNA-bd_sf"/>
</dbReference>
<dbReference type="Gene3D" id="1.10.10.10">
    <property type="entry name" value="Winged helix-like DNA-binding domain superfamily/Winged helix DNA-binding domain"/>
    <property type="match status" value="1"/>
</dbReference>
<evidence type="ECO:0000313" key="2">
    <source>
        <dbReference type="EMBL" id="AFU00417.1"/>
    </source>
</evidence>
<dbReference type="EMBL" id="CP003876">
    <property type="protein sequence ID" value="AFU00417.1"/>
    <property type="molecule type" value="Genomic_DNA"/>
</dbReference>
<gene>
    <name evidence="2" type="ORF">O3I_012280</name>
</gene>
<dbReference type="STRING" id="1133849.O3I_012280"/>
<evidence type="ECO:0000256" key="1">
    <source>
        <dbReference type="SAM" id="MobiDB-lite"/>
    </source>
</evidence>
<dbReference type="KEGG" id="nbr:O3I_012280"/>
<dbReference type="SUPFAM" id="SSF46785">
    <property type="entry name" value="Winged helix' DNA-binding domain"/>
    <property type="match status" value="1"/>
</dbReference>
<dbReference type="eggNOG" id="COG1733">
    <property type="taxonomic scope" value="Bacteria"/>
</dbReference>
<dbReference type="HOGENOM" id="CLU_1081118_0_0_11"/>
<accession>K0ESG2</accession>
<organism evidence="2 3">
    <name type="scientific">Nocardia brasiliensis (strain ATCC 700358 / HUJEG-1)</name>
    <dbReference type="NCBI Taxonomy" id="1133849"/>
    <lineage>
        <taxon>Bacteria</taxon>
        <taxon>Bacillati</taxon>
        <taxon>Actinomycetota</taxon>
        <taxon>Actinomycetes</taxon>
        <taxon>Mycobacteriales</taxon>
        <taxon>Nocardiaceae</taxon>
        <taxon>Nocardia</taxon>
    </lineage>
</organism>
<name>K0ESG2_NOCB7</name>
<feature type="compositionally biased region" description="Basic and acidic residues" evidence="1">
    <location>
        <begin position="122"/>
        <end position="135"/>
    </location>
</feature>
<dbReference type="Proteomes" id="UP000006304">
    <property type="component" value="Chromosome"/>
</dbReference>
<feature type="compositionally biased region" description="Basic residues" evidence="1">
    <location>
        <begin position="61"/>
        <end position="78"/>
    </location>
</feature>
<evidence type="ECO:0000313" key="3">
    <source>
        <dbReference type="Proteomes" id="UP000006304"/>
    </source>
</evidence>
<feature type="compositionally biased region" description="Basic residues" evidence="1">
    <location>
        <begin position="88"/>
        <end position="119"/>
    </location>
</feature>
<proteinExistence type="predicted"/>
<reference evidence="2 3" key="1">
    <citation type="journal article" date="2012" name="J. Bacteriol.">
        <title>Complete genome sequence of Nocardia brasiliensis HUJEG-1.</title>
        <authorList>
            <person name="Vera-Cabrera L."/>
            <person name="Ortiz-Lopez R."/>
            <person name="Elizondo-Gonzalez R."/>
            <person name="Perez-Maya A.A."/>
            <person name="Ocampo-Candiani J."/>
        </authorList>
    </citation>
    <scope>NUCLEOTIDE SEQUENCE [LARGE SCALE GENOMIC DNA]</scope>
    <source>
        <strain evidence="3">ATCC 700358</strain>
    </source>
</reference>
<protein>
    <submittedName>
        <fullName evidence="2">HxlR family transcriptional regulator</fullName>
    </submittedName>
</protein>
<keyword evidence="3" id="KW-1185">Reference proteome</keyword>
<sequence length="257" mass="28599">MAGYGQFCAVARALDVLGERWTLLIVRELLLGASSFGDLCRGLPRIPPGDSVCAPADAANRRHRRRLSPHRRGCRTRPRGPGTGPVDRHHRQRRPGRRRPRHRRPHLGHAPPRRHHRTARAPGRDGHRIHRPADRRPQILVAPVPHQCGSVPRRHRCARRHLAHRTDPGGHRMVARKPVLAAIAATTRCPGTRRPRTSTPRTALVHPLPVHTGRSSPDHNLTLVLTATRTPTARDGLGPWVFGMPPCCGIGRAWISS</sequence>
<dbReference type="InterPro" id="IPR036390">
    <property type="entry name" value="WH_DNA-bd_sf"/>
</dbReference>
<feature type="region of interest" description="Disordered" evidence="1">
    <location>
        <begin position="50"/>
        <end position="135"/>
    </location>
</feature>
<dbReference type="AlphaFoldDB" id="K0ESG2"/>